<name>A0A167WRP9_CORDF</name>
<gene>
    <name evidence="2" type="ORF">LEL_10643</name>
</gene>
<dbReference type="AlphaFoldDB" id="A0A167WRP9"/>
<feature type="compositionally biased region" description="Polar residues" evidence="1">
    <location>
        <begin position="140"/>
        <end position="149"/>
    </location>
</feature>
<evidence type="ECO:0000313" key="3">
    <source>
        <dbReference type="Proteomes" id="UP000076881"/>
    </source>
</evidence>
<protein>
    <submittedName>
        <fullName evidence="2">PHD finger domain protein</fullName>
    </submittedName>
</protein>
<dbReference type="EMBL" id="AZHF01000015">
    <property type="protein sequence ID" value="OAA64123.1"/>
    <property type="molecule type" value="Genomic_DNA"/>
</dbReference>
<evidence type="ECO:0000256" key="1">
    <source>
        <dbReference type="SAM" id="MobiDB-lite"/>
    </source>
</evidence>
<feature type="compositionally biased region" description="Basic residues" evidence="1">
    <location>
        <begin position="151"/>
        <end position="160"/>
    </location>
</feature>
<feature type="region of interest" description="Disordered" evidence="1">
    <location>
        <begin position="1"/>
        <end position="52"/>
    </location>
</feature>
<dbReference type="STRING" id="1081108.A0A167WRP9"/>
<proteinExistence type="predicted"/>
<dbReference type="OrthoDB" id="419183at2759"/>
<sequence length="370" mass="39736">MSDVRRDSISFGDPNAHPPTPQQTPTTASFASPVFETPRQQHGSFTDLGGSTPRFAEEYSVFNATPGNLRGSHAQFPDFVPPTPASSHKRLLSAEGFALEIATHANHFSPNPNLPPVDPSKRLASSPSLNNSRTFARETTPASSPSLNKARSAKKLRRGTITKDPEALISPPPTAHKGEQKLVPKLNMQYEQSFHQPDFTEVSQSHDVTALMASSGDLFSYPLSAPAGASTNFWDPQASMGMDIDFNAAAQGLFPSSSAGHRQTGSFDWNNDIQLFQDPNMVPPSSNQENVQPQQGGSMAMNQFQQLGDPFTMMNAGEIIDPSLMMAQTGAMSGLAGMEQPMPAPVAPKGKTTARPDSPNGKTEWKSIAC</sequence>
<reference evidence="2 3" key="1">
    <citation type="journal article" date="2016" name="Genome Biol. Evol.">
        <title>Divergent and convergent evolution of fungal pathogenicity.</title>
        <authorList>
            <person name="Shang Y."/>
            <person name="Xiao G."/>
            <person name="Zheng P."/>
            <person name="Cen K."/>
            <person name="Zhan S."/>
            <person name="Wang C."/>
        </authorList>
    </citation>
    <scope>NUCLEOTIDE SEQUENCE [LARGE SCALE GENOMIC DNA]</scope>
    <source>
        <strain evidence="2 3">RCEF 1005</strain>
    </source>
</reference>
<feature type="region of interest" description="Disordered" evidence="1">
    <location>
        <begin position="107"/>
        <end position="178"/>
    </location>
</feature>
<evidence type="ECO:0000313" key="2">
    <source>
        <dbReference type="EMBL" id="OAA64123.1"/>
    </source>
</evidence>
<organism evidence="2 3">
    <name type="scientific">Akanthomyces lecanii RCEF 1005</name>
    <dbReference type="NCBI Taxonomy" id="1081108"/>
    <lineage>
        <taxon>Eukaryota</taxon>
        <taxon>Fungi</taxon>
        <taxon>Dikarya</taxon>
        <taxon>Ascomycota</taxon>
        <taxon>Pezizomycotina</taxon>
        <taxon>Sordariomycetes</taxon>
        <taxon>Hypocreomycetidae</taxon>
        <taxon>Hypocreales</taxon>
        <taxon>Cordycipitaceae</taxon>
        <taxon>Akanthomyces</taxon>
        <taxon>Cordyceps confragosa</taxon>
    </lineage>
</organism>
<comment type="caution">
    <text evidence="2">The sequence shown here is derived from an EMBL/GenBank/DDBJ whole genome shotgun (WGS) entry which is preliminary data.</text>
</comment>
<keyword evidence="3" id="KW-1185">Reference proteome</keyword>
<feature type="compositionally biased region" description="Polar residues" evidence="1">
    <location>
        <begin position="123"/>
        <end position="134"/>
    </location>
</feature>
<dbReference type="Proteomes" id="UP000076881">
    <property type="component" value="Unassembled WGS sequence"/>
</dbReference>
<feature type="region of interest" description="Disordered" evidence="1">
    <location>
        <begin position="339"/>
        <end position="370"/>
    </location>
</feature>
<accession>A0A167WRP9</accession>